<sequence length="62" mass="7686">MQEEKHREKHREKQLEKLNAKLENREITTRKRLNQERVLHRPGVQFWGSHYQTLLIMKVMYA</sequence>
<gene>
    <name evidence="1" type="ORF">ZOSMA_244G00110</name>
</gene>
<reference evidence="2" key="1">
    <citation type="journal article" date="2016" name="Nature">
        <title>The genome of the seagrass Zostera marina reveals angiosperm adaptation to the sea.</title>
        <authorList>
            <person name="Olsen J.L."/>
            <person name="Rouze P."/>
            <person name="Verhelst B."/>
            <person name="Lin Y.-C."/>
            <person name="Bayer T."/>
            <person name="Collen J."/>
            <person name="Dattolo E."/>
            <person name="De Paoli E."/>
            <person name="Dittami S."/>
            <person name="Maumus F."/>
            <person name="Michel G."/>
            <person name="Kersting A."/>
            <person name="Lauritano C."/>
            <person name="Lohaus R."/>
            <person name="Toepel M."/>
            <person name="Tonon T."/>
            <person name="Vanneste K."/>
            <person name="Amirebrahimi M."/>
            <person name="Brakel J."/>
            <person name="Bostroem C."/>
            <person name="Chovatia M."/>
            <person name="Grimwood J."/>
            <person name="Jenkins J.W."/>
            <person name="Jueterbock A."/>
            <person name="Mraz A."/>
            <person name="Stam W.T."/>
            <person name="Tice H."/>
            <person name="Bornberg-Bauer E."/>
            <person name="Green P.J."/>
            <person name="Pearson G.A."/>
            <person name="Procaccini G."/>
            <person name="Duarte C.M."/>
            <person name="Schmutz J."/>
            <person name="Reusch T.B.H."/>
            <person name="Van de Peer Y."/>
        </authorList>
    </citation>
    <scope>NUCLEOTIDE SEQUENCE [LARGE SCALE GENOMIC DNA]</scope>
    <source>
        <strain evidence="2">cv. Finnish</strain>
    </source>
</reference>
<dbReference type="AlphaFoldDB" id="A0A0K9PGS5"/>
<dbReference type="Proteomes" id="UP000036987">
    <property type="component" value="Unassembled WGS sequence"/>
</dbReference>
<accession>A0A0K9PGS5</accession>
<proteinExistence type="predicted"/>
<name>A0A0K9PGS5_ZOSMR</name>
<organism evidence="1 2">
    <name type="scientific">Zostera marina</name>
    <name type="common">Eelgrass</name>
    <dbReference type="NCBI Taxonomy" id="29655"/>
    <lineage>
        <taxon>Eukaryota</taxon>
        <taxon>Viridiplantae</taxon>
        <taxon>Streptophyta</taxon>
        <taxon>Embryophyta</taxon>
        <taxon>Tracheophyta</taxon>
        <taxon>Spermatophyta</taxon>
        <taxon>Magnoliopsida</taxon>
        <taxon>Liliopsida</taxon>
        <taxon>Zosteraceae</taxon>
        <taxon>Zostera</taxon>
    </lineage>
</organism>
<dbReference type="EMBL" id="LFYR01000852">
    <property type="protein sequence ID" value="KMZ68258.1"/>
    <property type="molecule type" value="Genomic_DNA"/>
</dbReference>
<keyword evidence="2" id="KW-1185">Reference proteome</keyword>
<comment type="caution">
    <text evidence="1">The sequence shown here is derived from an EMBL/GenBank/DDBJ whole genome shotgun (WGS) entry which is preliminary data.</text>
</comment>
<evidence type="ECO:0000313" key="1">
    <source>
        <dbReference type="EMBL" id="KMZ68258.1"/>
    </source>
</evidence>
<evidence type="ECO:0000313" key="2">
    <source>
        <dbReference type="Proteomes" id="UP000036987"/>
    </source>
</evidence>
<protein>
    <submittedName>
        <fullName evidence="1">Uncharacterized protein</fullName>
    </submittedName>
</protein>